<evidence type="ECO:0000313" key="2">
    <source>
        <dbReference type="EMBL" id="CAF1070420.1"/>
    </source>
</evidence>
<proteinExistence type="predicted"/>
<gene>
    <name evidence="2" type="ORF">XAT740_LOCUS16780</name>
</gene>
<dbReference type="EMBL" id="CAJNOR010001077">
    <property type="protein sequence ID" value="CAF1070420.1"/>
    <property type="molecule type" value="Genomic_DNA"/>
</dbReference>
<keyword evidence="3" id="KW-1185">Reference proteome</keyword>
<evidence type="ECO:0000313" key="3">
    <source>
        <dbReference type="Proteomes" id="UP000663828"/>
    </source>
</evidence>
<evidence type="ECO:0000256" key="1">
    <source>
        <dbReference type="SAM" id="MobiDB-lite"/>
    </source>
</evidence>
<comment type="caution">
    <text evidence="2">The sequence shown here is derived from an EMBL/GenBank/DDBJ whole genome shotgun (WGS) entry which is preliminary data.</text>
</comment>
<name>A0A814LSW1_ADIRI</name>
<reference evidence="2" key="1">
    <citation type="submission" date="2021-02" db="EMBL/GenBank/DDBJ databases">
        <authorList>
            <person name="Nowell W R."/>
        </authorList>
    </citation>
    <scope>NUCLEOTIDE SEQUENCE</scope>
</reference>
<sequence length="94" mass="10298">MAHEGSSSLSRSSSSSSTVHAQLTTQTEDRSITRSELPYDSDVDSLLALKHFQPSVKRQTSISITEESVCLPISSDDELHDRNHSTRILASIPT</sequence>
<protein>
    <submittedName>
        <fullName evidence="2">Uncharacterized protein</fullName>
    </submittedName>
</protein>
<feature type="region of interest" description="Disordered" evidence="1">
    <location>
        <begin position="1"/>
        <end position="36"/>
    </location>
</feature>
<organism evidence="2 3">
    <name type="scientific">Adineta ricciae</name>
    <name type="common">Rotifer</name>
    <dbReference type="NCBI Taxonomy" id="249248"/>
    <lineage>
        <taxon>Eukaryota</taxon>
        <taxon>Metazoa</taxon>
        <taxon>Spiralia</taxon>
        <taxon>Gnathifera</taxon>
        <taxon>Rotifera</taxon>
        <taxon>Eurotatoria</taxon>
        <taxon>Bdelloidea</taxon>
        <taxon>Adinetida</taxon>
        <taxon>Adinetidae</taxon>
        <taxon>Adineta</taxon>
    </lineage>
</organism>
<dbReference type="Proteomes" id="UP000663828">
    <property type="component" value="Unassembled WGS sequence"/>
</dbReference>
<accession>A0A814LSW1</accession>
<feature type="compositionally biased region" description="Low complexity" evidence="1">
    <location>
        <begin position="1"/>
        <end position="17"/>
    </location>
</feature>
<dbReference type="AlphaFoldDB" id="A0A814LSW1"/>